<dbReference type="BioCyc" id="LACI272621:G1G49-644-MONOMER"/>
<dbReference type="EMBL" id="CP000033">
    <property type="protein sequence ID" value="AAV42498.1"/>
    <property type="molecule type" value="Genomic_DNA"/>
</dbReference>
<keyword evidence="2" id="KW-1185">Reference proteome</keyword>
<accession>Q5FLC6</accession>
<name>Q5FLC6_LACAC</name>
<evidence type="ECO:0000313" key="2">
    <source>
        <dbReference type="Proteomes" id="UP000006381"/>
    </source>
</evidence>
<gene>
    <name evidence="1" type="ordered locus">LBA0619</name>
</gene>
<dbReference type="Proteomes" id="UP000006381">
    <property type="component" value="Chromosome"/>
</dbReference>
<evidence type="ECO:0000313" key="1">
    <source>
        <dbReference type="EMBL" id="AAV42498.1"/>
    </source>
</evidence>
<dbReference type="KEGG" id="lac:LBA0619"/>
<proteinExistence type="predicted"/>
<organism evidence="2">
    <name type="scientific">Lactobacillus acidophilus (strain ATCC 700396 / NCK56 / N2 / NCFM)</name>
    <dbReference type="NCBI Taxonomy" id="272621"/>
    <lineage>
        <taxon>Bacteria</taxon>
        <taxon>Bacillati</taxon>
        <taxon>Bacillota</taxon>
        <taxon>Bacilli</taxon>
        <taxon>Lactobacillales</taxon>
        <taxon>Lactobacillaceae</taxon>
        <taxon>Lactobacillus</taxon>
    </lineage>
</organism>
<dbReference type="STRING" id="272621.LBA0619"/>
<dbReference type="HOGENOM" id="CLU_3374276_0_0_9"/>
<sequence length="34" mass="4024">MINAVVTKSNKLKFIFYPTFVTFNFIKAHNFDAR</sequence>
<dbReference type="AlphaFoldDB" id="Q5FLC6"/>
<reference evidence="1 2" key="1">
    <citation type="journal article" date="2005" name="Proc. Natl. Acad. Sci. U.S.A.">
        <title>Complete genome sequence of the probiotic lactic acid bacterium Lactobacillus acidophilus NCFM.</title>
        <authorList>
            <person name="Altermann E."/>
            <person name="Russell W.M."/>
            <person name="Azcarate-Peril M.A."/>
            <person name="Barrangou R."/>
            <person name="Buck B.L."/>
            <person name="McAuliffe O."/>
            <person name="Souther N."/>
            <person name="Dobson A."/>
            <person name="Duong T."/>
            <person name="Callanan M."/>
            <person name="Lick S."/>
            <person name="Hamrick A."/>
            <person name="Cano R."/>
            <person name="Klaenhammer T.R."/>
        </authorList>
    </citation>
    <scope>NUCLEOTIDE SEQUENCE [LARGE SCALE GENOMIC DNA]</scope>
    <source>
        <strain evidence="2">ATCC 700396 / NCK56 / N2 / NCFM</strain>
    </source>
</reference>
<protein>
    <submittedName>
        <fullName evidence="1">Uncharacterized protein</fullName>
    </submittedName>
</protein>